<feature type="signal peptide" evidence="1">
    <location>
        <begin position="1"/>
        <end position="19"/>
    </location>
</feature>
<proteinExistence type="predicted"/>
<name>A0ABR9S3H0_9BURK</name>
<gene>
    <name evidence="2" type="ORF">IM787_10840</name>
</gene>
<evidence type="ECO:0000313" key="3">
    <source>
        <dbReference type="Proteomes" id="UP000806285"/>
    </source>
</evidence>
<evidence type="ECO:0000313" key="2">
    <source>
        <dbReference type="EMBL" id="MBE7368065.1"/>
    </source>
</evidence>
<dbReference type="RefSeq" id="WP_193676680.1">
    <property type="nucleotide sequence ID" value="NZ_JADDIV010000003.1"/>
</dbReference>
<accession>A0ABR9S3H0</accession>
<dbReference type="Proteomes" id="UP000806285">
    <property type="component" value="Unassembled WGS sequence"/>
</dbReference>
<protein>
    <submittedName>
        <fullName evidence="2">Uncharacterized protein</fullName>
    </submittedName>
</protein>
<sequence>MRKILVSIGLAFALLPAAAQIGNEDPTRFAPVTGEVIARLTRGAEPARAEGAGALVAQQTTACRKLGGTPKAPVCGGTCKAGGQCEIAFRGTSAYCACQ</sequence>
<comment type="caution">
    <text evidence="2">The sequence shown here is derived from an EMBL/GenBank/DDBJ whole genome shotgun (WGS) entry which is preliminary data.</text>
</comment>
<keyword evidence="1" id="KW-0732">Signal</keyword>
<reference evidence="2 3" key="1">
    <citation type="submission" date="2020-10" db="EMBL/GenBank/DDBJ databases">
        <title>Ramlibacter sp. HM2 16S ribosomal RNA gene Genome sequencing and assembly.</title>
        <authorList>
            <person name="Kang M."/>
        </authorList>
    </citation>
    <scope>NUCLEOTIDE SEQUENCE [LARGE SCALE GENOMIC DNA]</scope>
    <source>
        <strain evidence="2 3">HM2</strain>
    </source>
</reference>
<feature type="chain" id="PRO_5046737490" evidence="1">
    <location>
        <begin position="20"/>
        <end position="99"/>
    </location>
</feature>
<organism evidence="2 3">
    <name type="scientific">Ramlibacter pallidus</name>
    <dbReference type="NCBI Taxonomy" id="2780087"/>
    <lineage>
        <taxon>Bacteria</taxon>
        <taxon>Pseudomonadati</taxon>
        <taxon>Pseudomonadota</taxon>
        <taxon>Betaproteobacteria</taxon>
        <taxon>Burkholderiales</taxon>
        <taxon>Comamonadaceae</taxon>
        <taxon>Ramlibacter</taxon>
    </lineage>
</organism>
<evidence type="ECO:0000256" key="1">
    <source>
        <dbReference type="SAM" id="SignalP"/>
    </source>
</evidence>
<keyword evidence="3" id="KW-1185">Reference proteome</keyword>
<dbReference type="EMBL" id="JADDIV010000003">
    <property type="protein sequence ID" value="MBE7368065.1"/>
    <property type="molecule type" value="Genomic_DNA"/>
</dbReference>